<proteinExistence type="predicted"/>
<dbReference type="PANTHER" id="PTHR42763:SF1">
    <property type="entry name" value="UDP-GLUCOSE--HEXOSE-1-PHOSPHATE URIDYLYLTRANSFERASE"/>
    <property type="match status" value="1"/>
</dbReference>
<dbReference type="InterPro" id="IPR053177">
    <property type="entry name" value="ADP-glucose_phosphorylase"/>
</dbReference>
<accession>A0A6J4RPK2</accession>
<evidence type="ECO:0000259" key="5">
    <source>
        <dbReference type="Pfam" id="PF01087"/>
    </source>
</evidence>
<dbReference type="Gene3D" id="3.30.428.10">
    <property type="entry name" value="HIT-like"/>
    <property type="match status" value="2"/>
</dbReference>
<dbReference type="GO" id="GO:0008108">
    <property type="term" value="F:UDP-glucose:hexose-1-phosphate uridylyltransferase activity"/>
    <property type="evidence" value="ECO:0007669"/>
    <property type="project" value="InterPro"/>
</dbReference>
<dbReference type="GO" id="GO:0008270">
    <property type="term" value="F:zinc ion binding"/>
    <property type="evidence" value="ECO:0007669"/>
    <property type="project" value="InterPro"/>
</dbReference>
<keyword evidence="3" id="KW-0119">Carbohydrate metabolism</keyword>
<dbReference type="InterPro" id="IPR005849">
    <property type="entry name" value="GalP_Utransf_N"/>
</dbReference>
<name>A0A6J4RPK2_9ACTN</name>
<evidence type="ECO:0000256" key="2">
    <source>
        <dbReference type="ARBA" id="ARBA00022695"/>
    </source>
</evidence>
<evidence type="ECO:0000313" key="6">
    <source>
        <dbReference type="EMBL" id="CAA9477808.1"/>
    </source>
</evidence>
<sequence>MPEIRIDPLTGLRAIVATERATRPGAELTVTAPAPIDPAKDPFATGNEDQTPPELLALRPGGGAADGPGWTVRVVPNSYPALTAGADDAPPDARPELYTALPARGAHEVIVNSPEPVCSLADLSVEQAALAVEVWRERMRAQQGAAYLHLCVNERAEAGATQPHTHAQLFALRFVPATVARERERFSAHAARTMGANLLEDLVQEEVRRRDRVVAIDDEAVLTCPYASRHEYTLMLTPRRRRERFEDDGPSGVALLHDALSRLRRRFGASPPVNLWIRTAPRDADRFCWRIDIVPRLAHEAALELGTGVHMNTVAPEQAAAELREA</sequence>
<protein>
    <recommendedName>
        <fullName evidence="5">Galactose-1-phosphate uridyl transferase N-terminal domain-containing protein</fullName>
    </recommendedName>
</protein>
<dbReference type="AlphaFoldDB" id="A0A6J4RPK2"/>
<gene>
    <name evidence="6" type="ORF">AVDCRST_MAG67-650</name>
</gene>
<dbReference type="PANTHER" id="PTHR42763">
    <property type="entry name" value="ADP-GLUCOSE PHOSPHORYLASE"/>
    <property type="match status" value="1"/>
</dbReference>
<dbReference type="PIRSF" id="PIRSF000808">
    <property type="entry name" value="GalT"/>
    <property type="match status" value="1"/>
</dbReference>
<dbReference type="SUPFAM" id="SSF54197">
    <property type="entry name" value="HIT-like"/>
    <property type="match status" value="2"/>
</dbReference>
<dbReference type="GO" id="GO:0006012">
    <property type="term" value="P:galactose metabolic process"/>
    <property type="evidence" value="ECO:0007669"/>
    <property type="project" value="InterPro"/>
</dbReference>
<dbReference type="Pfam" id="PF01087">
    <property type="entry name" value="GalP_UDP_transf"/>
    <property type="match status" value="1"/>
</dbReference>
<keyword evidence="1" id="KW-0808">Transferase</keyword>
<organism evidence="6">
    <name type="scientific">uncultured Solirubrobacteraceae bacterium</name>
    <dbReference type="NCBI Taxonomy" id="1162706"/>
    <lineage>
        <taxon>Bacteria</taxon>
        <taxon>Bacillati</taxon>
        <taxon>Actinomycetota</taxon>
        <taxon>Thermoleophilia</taxon>
        <taxon>Solirubrobacterales</taxon>
        <taxon>Solirubrobacteraceae</taxon>
        <taxon>environmental samples</taxon>
    </lineage>
</organism>
<reference evidence="6" key="1">
    <citation type="submission" date="2020-02" db="EMBL/GenBank/DDBJ databases">
        <authorList>
            <person name="Meier V. D."/>
        </authorList>
    </citation>
    <scope>NUCLEOTIDE SEQUENCE</scope>
    <source>
        <strain evidence="6">AVDCRST_MAG67</strain>
    </source>
</reference>
<keyword evidence="2" id="KW-0548">Nucleotidyltransferase</keyword>
<dbReference type="InterPro" id="IPR001937">
    <property type="entry name" value="GalP_UDPtransf1"/>
</dbReference>
<feature type="domain" description="Galactose-1-phosphate uridyl transferase N-terminal" evidence="5">
    <location>
        <begin position="3"/>
        <end position="176"/>
    </location>
</feature>
<feature type="active site" description="Tele-UMP-histidine intermediate" evidence="4">
    <location>
        <position position="166"/>
    </location>
</feature>
<evidence type="ECO:0000256" key="4">
    <source>
        <dbReference type="PIRSR" id="PIRSR000808-1"/>
    </source>
</evidence>
<dbReference type="InterPro" id="IPR036265">
    <property type="entry name" value="HIT-like_sf"/>
</dbReference>
<evidence type="ECO:0000256" key="3">
    <source>
        <dbReference type="ARBA" id="ARBA00023277"/>
    </source>
</evidence>
<evidence type="ECO:0000256" key="1">
    <source>
        <dbReference type="ARBA" id="ARBA00022679"/>
    </source>
</evidence>
<dbReference type="EMBL" id="CADCVQ010000030">
    <property type="protein sequence ID" value="CAA9477808.1"/>
    <property type="molecule type" value="Genomic_DNA"/>
</dbReference>